<sequence length="184" mass="19606">MRYVAATISLAFLLTGCSSGSGAKDAPPVATLQSGAAPSGASDSDQRPVYPIDATADQIAAIVKPWTDCLKKEGVKKPDVAVLLVVQKGVTGEHPEDIGSEADVAAWKACESRQPESAEQHLLRTNPAELKDNQREMYRCAQAAGYKLTAPDPQTGQFGLTEIGPNGDFNSEKMQECRRQAFAN</sequence>
<gene>
    <name evidence="3" type="ORF">Apa02nite_062020</name>
</gene>
<evidence type="ECO:0000313" key="3">
    <source>
        <dbReference type="EMBL" id="GIE70094.1"/>
    </source>
</evidence>
<keyword evidence="2" id="KW-0732">Signal</keyword>
<feature type="signal peptide" evidence="2">
    <location>
        <begin position="1"/>
        <end position="23"/>
    </location>
</feature>
<keyword evidence="4" id="KW-1185">Reference proteome</keyword>
<comment type="caution">
    <text evidence="3">The sequence shown here is derived from an EMBL/GenBank/DDBJ whole genome shotgun (WGS) entry which is preliminary data.</text>
</comment>
<protein>
    <recommendedName>
        <fullName evidence="5">Lipoprotein</fullName>
    </recommendedName>
</protein>
<reference evidence="3 4" key="1">
    <citation type="submission" date="2021-01" db="EMBL/GenBank/DDBJ databases">
        <title>Whole genome shotgun sequence of Actinoplanes palleronii NBRC 14916.</title>
        <authorList>
            <person name="Komaki H."/>
            <person name="Tamura T."/>
        </authorList>
    </citation>
    <scope>NUCLEOTIDE SEQUENCE [LARGE SCALE GENOMIC DNA]</scope>
    <source>
        <strain evidence="3 4">NBRC 14916</strain>
    </source>
</reference>
<dbReference type="PROSITE" id="PS51257">
    <property type="entry name" value="PROKAR_LIPOPROTEIN"/>
    <property type="match status" value="1"/>
</dbReference>
<organism evidence="3 4">
    <name type="scientific">Actinoplanes palleronii</name>
    <dbReference type="NCBI Taxonomy" id="113570"/>
    <lineage>
        <taxon>Bacteria</taxon>
        <taxon>Bacillati</taxon>
        <taxon>Actinomycetota</taxon>
        <taxon>Actinomycetes</taxon>
        <taxon>Micromonosporales</taxon>
        <taxon>Micromonosporaceae</taxon>
        <taxon>Actinoplanes</taxon>
    </lineage>
</organism>
<evidence type="ECO:0000313" key="4">
    <source>
        <dbReference type="Proteomes" id="UP000624709"/>
    </source>
</evidence>
<name>A0ABQ4BHG2_9ACTN</name>
<feature type="compositionally biased region" description="Low complexity" evidence="1">
    <location>
        <begin position="34"/>
        <end position="43"/>
    </location>
</feature>
<proteinExistence type="predicted"/>
<evidence type="ECO:0008006" key="5">
    <source>
        <dbReference type="Google" id="ProtNLM"/>
    </source>
</evidence>
<feature type="chain" id="PRO_5045827112" description="Lipoprotein" evidence="2">
    <location>
        <begin position="24"/>
        <end position="184"/>
    </location>
</feature>
<dbReference type="Proteomes" id="UP000624709">
    <property type="component" value="Unassembled WGS sequence"/>
</dbReference>
<feature type="region of interest" description="Disordered" evidence="1">
    <location>
        <begin position="19"/>
        <end position="49"/>
    </location>
</feature>
<accession>A0ABQ4BHG2</accession>
<evidence type="ECO:0000256" key="1">
    <source>
        <dbReference type="SAM" id="MobiDB-lite"/>
    </source>
</evidence>
<dbReference type="EMBL" id="BOMS01000098">
    <property type="protein sequence ID" value="GIE70094.1"/>
    <property type="molecule type" value="Genomic_DNA"/>
</dbReference>
<evidence type="ECO:0000256" key="2">
    <source>
        <dbReference type="SAM" id="SignalP"/>
    </source>
</evidence>